<protein>
    <submittedName>
        <fullName evidence="2">DUF4012 domain-containing protein</fullName>
    </submittedName>
</protein>
<proteinExistence type="predicted"/>
<keyword evidence="1" id="KW-1133">Transmembrane helix</keyword>
<organism evidence="2 3">
    <name type="scientific">Antiquaquibacter soli</name>
    <dbReference type="NCBI Taxonomy" id="3064523"/>
    <lineage>
        <taxon>Bacteria</taxon>
        <taxon>Bacillati</taxon>
        <taxon>Actinomycetota</taxon>
        <taxon>Actinomycetes</taxon>
        <taxon>Micrococcales</taxon>
        <taxon>Microbacteriaceae</taxon>
        <taxon>Antiquaquibacter</taxon>
    </lineage>
</organism>
<comment type="caution">
    <text evidence="2">The sequence shown here is derived from an EMBL/GenBank/DDBJ whole genome shotgun (WGS) entry which is preliminary data.</text>
</comment>
<dbReference type="InterPro" id="IPR025101">
    <property type="entry name" value="DUF4012"/>
</dbReference>
<dbReference type="Proteomes" id="UP001241072">
    <property type="component" value="Unassembled WGS sequence"/>
</dbReference>
<keyword evidence="3" id="KW-1185">Reference proteome</keyword>
<evidence type="ECO:0000313" key="2">
    <source>
        <dbReference type="EMBL" id="MDO7881030.1"/>
    </source>
</evidence>
<sequence>MTEVTASRRDHRAPERRTSTTTWVIRWVLVGIAAALLFLVGWVGIRGLIAKSELESALPLVSDLKDDLKAVDLSSAQGTVAVVASRTANAKALTSDPIWRAMEIIPGAGPNLAGFRELADVTDDIAQGVMVPVAGLADTLDPAALKPVDGRIDVGLFTAAAPVVSGARASLETAYEDIQAIDTSGAIGQIQDAHRQLEGMLGPMLPLVEQADEIVGMLPTMLGADGPRSYLVVFQNNSESRSLGGHAGSWVQVNVDDGAIELARQATVSELKTGGVPVIHLSADQLALWPGAGSDPSNVTMVPNLGLSAQTASAFWATKFSTQPSAVFFIDPVALGYVLAAIGPVELPTGDVINSENAATFLLNGVYLKYPDPAQQDAVFGAISKSVFGAMLGGSFDPKKLVDAALAGGKEHRVLAWFFSDEEREALRSLPFSLEEPVNDDERTTFGLYINDNLGSKMTYYVDGKVALGQAQCAAGGVEYRVLMELSNIVTPAEGPLLPTYVANQAQGSLRVLVTLYAPLGSTYVRSEGWDPDFTPIVRQEGNYLAIEERLVLDPSQTKPVNFILKGPDDNADRELTAYVTPLARPIPVEETPEFTC</sequence>
<reference evidence="2 3" key="1">
    <citation type="submission" date="2023-07" db="EMBL/GenBank/DDBJ databases">
        <title>Protaetiibacter sp. nov WY-16 isolated from soil.</title>
        <authorList>
            <person name="Liu B."/>
            <person name="Wan Y."/>
        </authorList>
    </citation>
    <scope>NUCLEOTIDE SEQUENCE [LARGE SCALE GENOMIC DNA]</scope>
    <source>
        <strain evidence="2 3">WY-16</strain>
    </source>
</reference>
<dbReference type="EMBL" id="JAUQUB010000001">
    <property type="protein sequence ID" value="MDO7881030.1"/>
    <property type="molecule type" value="Genomic_DNA"/>
</dbReference>
<gene>
    <name evidence="2" type="ORF">Q5716_02200</name>
</gene>
<dbReference type="Pfam" id="PF13196">
    <property type="entry name" value="DUF4012"/>
    <property type="match status" value="1"/>
</dbReference>
<name>A0ABT9BJ25_9MICO</name>
<evidence type="ECO:0000313" key="3">
    <source>
        <dbReference type="Proteomes" id="UP001241072"/>
    </source>
</evidence>
<accession>A0ABT9BJ25</accession>
<feature type="transmembrane region" description="Helical" evidence="1">
    <location>
        <begin position="24"/>
        <end position="45"/>
    </location>
</feature>
<dbReference type="RefSeq" id="WP_305001451.1">
    <property type="nucleotide sequence ID" value="NZ_JAUQUB010000001.1"/>
</dbReference>
<keyword evidence="1" id="KW-0812">Transmembrane</keyword>
<keyword evidence="1" id="KW-0472">Membrane</keyword>
<evidence type="ECO:0000256" key="1">
    <source>
        <dbReference type="SAM" id="Phobius"/>
    </source>
</evidence>